<keyword evidence="1" id="KW-0472">Membrane</keyword>
<name>A0A3D8GLJ0_9BACI</name>
<comment type="caution">
    <text evidence="2">The sequence shown here is derived from an EMBL/GenBank/DDBJ whole genome shotgun (WGS) entry which is preliminary data.</text>
</comment>
<feature type="transmembrane region" description="Helical" evidence="1">
    <location>
        <begin position="58"/>
        <end position="76"/>
    </location>
</feature>
<dbReference type="Proteomes" id="UP000257144">
    <property type="component" value="Unassembled WGS sequence"/>
</dbReference>
<keyword evidence="1" id="KW-1133">Transmembrane helix</keyword>
<proteinExistence type="predicted"/>
<sequence length="95" mass="10429">MEAFILIGTFMFIMGSLVLLLSGIISFFFPRVHFLYILGISGLAGLVFGIFLELGGLAFFAAVFNVFLSGIAIGLAKYGLYLKSKTDFEAERLFN</sequence>
<keyword evidence="3" id="KW-1185">Reference proteome</keyword>
<reference evidence="2 3" key="1">
    <citation type="submission" date="2018-07" db="EMBL/GenBank/DDBJ databases">
        <title>Bacillus sp. YLB-04 draft genome sequence.</title>
        <authorList>
            <person name="Yu L."/>
            <person name="Tang X."/>
        </authorList>
    </citation>
    <scope>NUCLEOTIDE SEQUENCE [LARGE SCALE GENOMIC DNA]</scope>
    <source>
        <strain evidence="2 3">YLB-04</strain>
    </source>
</reference>
<evidence type="ECO:0000313" key="2">
    <source>
        <dbReference type="EMBL" id="RDU34966.1"/>
    </source>
</evidence>
<dbReference type="RefSeq" id="WP_115453866.1">
    <property type="nucleotide sequence ID" value="NZ_QNQT01000015.1"/>
</dbReference>
<evidence type="ECO:0000256" key="1">
    <source>
        <dbReference type="SAM" id="Phobius"/>
    </source>
</evidence>
<protein>
    <submittedName>
        <fullName evidence="2">Uncharacterized protein</fullName>
    </submittedName>
</protein>
<dbReference type="EMBL" id="QNQT01000015">
    <property type="protein sequence ID" value="RDU34966.1"/>
    <property type="molecule type" value="Genomic_DNA"/>
</dbReference>
<accession>A0A3D8GLJ0</accession>
<dbReference type="AlphaFoldDB" id="A0A3D8GLJ0"/>
<organism evidence="2 3">
    <name type="scientific">Neobacillus piezotolerans</name>
    <dbReference type="NCBI Taxonomy" id="2259171"/>
    <lineage>
        <taxon>Bacteria</taxon>
        <taxon>Bacillati</taxon>
        <taxon>Bacillota</taxon>
        <taxon>Bacilli</taxon>
        <taxon>Bacillales</taxon>
        <taxon>Bacillaceae</taxon>
        <taxon>Neobacillus</taxon>
    </lineage>
</organism>
<gene>
    <name evidence="2" type="ORF">DRW41_20325</name>
</gene>
<keyword evidence="1" id="KW-0812">Transmembrane</keyword>
<evidence type="ECO:0000313" key="3">
    <source>
        <dbReference type="Proteomes" id="UP000257144"/>
    </source>
</evidence>
<feature type="transmembrane region" description="Helical" evidence="1">
    <location>
        <begin position="6"/>
        <end position="29"/>
    </location>
</feature>
<feature type="transmembrane region" description="Helical" evidence="1">
    <location>
        <begin position="34"/>
        <end position="52"/>
    </location>
</feature>